<dbReference type="PANTHER" id="PTHR22916:SF3">
    <property type="entry name" value="UDP-GLCNAC:BETAGAL BETA-1,3-N-ACETYLGLUCOSAMINYLTRANSFERASE-LIKE PROTEIN 1"/>
    <property type="match status" value="1"/>
</dbReference>
<proteinExistence type="predicted"/>
<keyword evidence="2" id="KW-0328">Glycosyltransferase</keyword>
<dbReference type="Proteomes" id="UP000000756">
    <property type="component" value="Chromosome"/>
</dbReference>
<dbReference type="CDD" id="cd00761">
    <property type="entry name" value="Glyco_tranf_GTA_type"/>
    <property type="match status" value="1"/>
</dbReference>
<dbReference type="EMBL" id="CP000462">
    <property type="protein sequence ID" value="ABK39797.1"/>
    <property type="molecule type" value="Genomic_DNA"/>
</dbReference>
<reference evidence="2 3" key="1">
    <citation type="journal article" date="2006" name="J. Bacteriol.">
        <title>Genome sequence of Aeromonas hydrophila ATCC 7966T: jack of all trades.</title>
        <authorList>
            <person name="Seshadri R."/>
            <person name="Joseph S.W."/>
            <person name="Chopra A.K."/>
            <person name="Sha J."/>
            <person name="Shaw J."/>
            <person name="Graf J."/>
            <person name="Haft D."/>
            <person name="Wu M."/>
            <person name="Ren Q."/>
            <person name="Rosovitz M.J."/>
            <person name="Madupu R."/>
            <person name="Tallon L."/>
            <person name="Kim M."/>
            <person name="Jin S."/>
            <person name="Vuong H."/>
            <person name="Stine O.C."/>
            <person name="Ali A."/>
            <person name="Horneman A.J."/>
            <person name="Heidelberg J.F."/>
        </authorList>
    </citation>
    <scope>NUCLEOTIDE SEQUENCE [LARGE SCALE GENOMIC DNA]</scope>
    <source>
        <strain evidence="3">ATCC 7966 / DSM 30187 / BCRC 13018 / CCUG 14551 / JCM 1027 / KCTC 2358 / NCIMB 9240 / NCTC 8049</strain>
    </source>
</reference>
<dbReference type="EC" id="2.4.1.-" evidence="2"/>
<sequence>MEKVSVIMPLYNSARFLAASIDSVLKQQYTNWELILIDDCSVDDCVVIAQAYCDRDSRIKLVRLAENSGAAVARNRGIEIAEGRFIAFLDSDDLWLPEKLNTQIDFMLKNKVAFSYTAYKKIDEYGNDLFELGVPSSLSYRALLKACVIGCLTVIYDASQIGKVYMPLGTKREDYALWLKILRERNVVAYGINKVLASYRIYPHQSSSKKLNMAKENWKLLRNQEELCLIISLHYFTQYALRGVLRDKYPLIAKKIGFLASPENGITK</sequence>
<dbReference type="SUPFAM" id="SSF53448">
    <property type="entry name" value="Nucleotide-diphospho-sugar transferases"/>
    <property type="match status" value="1"/>
</dbReference>
<dbReference type="InterPro" id="IPR001173">
    <property type="entry name" value="Glyco_trans_2-like"/>
</dbReference>
<dbReference type="PANTHER" id="PTHR22916">
    <property type="entry name" value="GLYCOSYLTRANSFERASE"/>
    <property type="match status" value="1"/>
</dbReference>
<dbReference type="GeneID" id="4488686"/>
<dbReference type="InterPro" id="IPR029044">
    <property type="entry name" value="Nucleotide-diphossugar_trans"/>
</dbReference>
<protein>
    <submittedName>
        <fullName evidence="2">Glycosyl transferase, group 2 family protein</fullName>
        <ecNumber evidence="2">2.4.1.-</ecNumber>
    </submittedName>
</protein>
<dbReference type="OrthoDB" id="9801954at2"/>
<dbReference type="STRING" id="380703.AHA_2883"/>
<accession>A0KM86</accession>
<evidence type="ECO:0000259" key="1">
    <source>
        <dbReference type="Pfam" id="PF00535"/>
    </source>
</evidence>
<dbReference type="Pfam" id="PF00535">
    <property type="entry name" value="Glycos_transf_2"/>
    <property type="match status" value="1"/>
</dbReference>
<dbReference type="KEGG" id="aha:AHA_2883"/>
<organism evidence="2 3">
    <name type="scientific">Aeromonas hydrophila subsp. hydrophila (strain ATCC 7966 / DSM 30187 / BCRC 13018 / CCUG 14551 / JCM 1027 / KCTC 2358 / NCIMB 9240 / NCTC 8049)</name>
    <dbReference type="NCBI Taxonomy" id="380703"/>
    <lineage>
        <taxon>Bacteria</taxon>
        <taxon>Pseudomonadati</taxon>
        <taxon>Pseudomonadota</taxon>
        <taxon>Gammaproteobacteria</taxon>
        <taxon>Aeromonadales</taxon>
        <taxon>Aeromonadaceae</taxon>
        <taxon>Aeromonas</taxon>
    </lineage>
</organism>
<evidence type="ECO:0000313" key="3">
    <source>
        <dbReference type="Proteomes" id="UP000000756"/>
    </source>
</evidence>
<evidence type="ECO:0000313" key="2">
    <source>
        <dbReference type="EMBL" id="ABK39797.1"/>
    </source>
</evidence>
<keyword evidence="2" id="KW-0808">Transferase</keyword>
<dbReference type="AlphaFoldDB" id="A0KM86"/>
<gene>
    <name evidence="2" type="ordered locus">AHA_2883</name>
</gene>
<dbReference type="EnsemblBacteria" id="ABK39797">
    <property type="protein sequence ID" value="ABK39797"/>
    <property type="gene ID" value="AHA_2883"/>
</dbReference>
<dbReference type="Gene3D" id="3.90.550.10">
    <property type="entry name" value="Spore Coat Polysaccharide Biosynthesis Protein SpsA, Chain A"/>
    <property type="match status" value="1"/>
</dbReference>
<dbReference type="DNASU" id="4488686"/>
<dbReference type="GO" id="GO:0016758">
    <property type="term" value="F:hexosyltransferase activity"/>
    <property type="evidence" value="ECO:0007669"/>
    <property type="project" value="UniProtKB-ARBA"/>
</dbReference>
<dbReference type="CAZy" id="GT2">
    <property type="family name" value="Glycosyltransferase Family 2"/>
</dbReference>
<dbReference type="eggNOG" id="COG0463">
    <property type="taxonomic scope" value="Bacteria"/>
</dbReference>
<dbReference type="HOGENOM" id="CLU_025996_0_3_6"/>
<dbReference type="RefSeq" id="WP_011706684.1">
    <property type="nucleotide sequence ID" value="NC_008570.1"/>
</dbReference>
<keyword evidence="3" id="KW-1185">Reference proteome</keyword>
<feature type="domain" description="Glycosyltransferase 2-like" evidence="1">
    <location>
        <begin position="5"/>
        <end position="124"/>
    </location>
</feature>
<name>A0KM86_AERHH</name>